<dbReference type="Proteomes" id="UP001279734">
    <property type="component" value="Unassembled WGS sequence"/>
</dbReference>
<comment type="caution">
    <text evidence="1">The sequence shown here is derived from an EMBL/GenBank/DDBJ whole genome shotgun (WGS) entry which is preliminary data.</text>
</comment>
<evidence type="ECO:0000313" key="1">
    <source>
        <dbReference type="EMBL" id="GMH17060.1"/>
    </source>
</evidence>
<reference evidence="1" key="1">
    <citation type="submission" date="2023-05" db="EMBL/GenBank/DDBJ databases">
        <title>Nepenthes gracilis genome sequencing.</title>
        <authorList>
            <person name="Fukushima K."/>
        </authorList>
    </citation>
    <scope>NUCLEOTIDE SEQUENCE</scope>
    <source>
        <strain evidence="1">SING2019-196</strain>
    </source>
</reference>
<proteinExistence type="predicted"/>
<sequence>MINFTAPRKKTYRIVTIKAQITTVPKPTVSPPVPVTHLCQHSLTLAPRLNKGGSYVLVLLLYDLCALFRGQHFRFEKAGAP</sequence>
<dbReference type="EMBL" id="BSYO01000017">
    <property type="protein sequence ID" value="GMH17060.1"/>
    <property type="molecule type" value="Genomic_DNA"/>
</dbReference>
<accession>A0AAD3SSB8</accession>
<protein>
    <submittedName>
        <fullName evidence="1">Uncharacterized protein</fullName>
    </submittedName>
</protein>
<gene>
    <name evidence="1" type="ORF">Nepgr_018901</name>
</gene>
<dbReference type="AlphaFoldDB" id="A0AAD3SSB8"/>
<organism evidence="1 2">
    <name type="scientific">Nepenthes gracilis</name>
    <name type="common">Slender pitcher plant</name>
    <dbReference type="NCBI Taxonomy" id="150966"/>
    <lineage>
        <taxon>Eukaryota</taxon>
        <taxon>Viridiplantae</taxon>
        <taxon>Streptophyta</taxon>
        <taxon>Embryophyta</taxon>
        <taxon>Tracheophyta</taxon>
        <taxon>Spermatophyta</taxon>
        <taxon>Magnoliopsida</taxon>
        <taxon>eudicotyledons</taxon>
        <taxon>Gunneridae</taxon>
        <taxon>Pentapetalae</taxon>
        <taxon>Caryophyllales</taxon>
        <taxon>Nepenthaceae</taxon>
        <taxon>Nepenthes</taxon>
    </lineage>
</organism>
<evidence type="ECO:0000313" key="2">
    <source>
        <dbReference type="Proteomes" id="UP001279734"/>
    </source>
</evidence>
<keyword evidence="2" id="KW-1185">Reference proteome</keyword>
<name>A0AAD3SSB8_NEPGR</name>